<dbReference type="PANTHER" id="PTHR42160">
    <property type="entry name" value="URACIL-DNA GLYCOSYLASE SUPERFAMILY PROTEIN"/>
    <property type="match status" value="1"/>
</dbReference>
<proteinExistence type="predicted"/>
<dbReference type="CDD" id="cd10033">
    <property type="entry name" value="UDG_like"/>
    <property type="match status" value="1"/>
</dbReference>
<dbReference type="RefSeq" id="WP_061095870.1">
    <property type="nucleotide sequence ID" value="NZ_CP012202.1"/>
</dbReference>
<dbReference type="Gene3D" id="3.40.470.10">
    <property type="entry name" value="Uracil-DNA glycosylase-like domain"/>
    <property type="match status" value="1"/>
</dbReference>
<gene>
    <name evidence="2" type="ORF">AVL55_16730</name>
</gene>
<evidence type="ECO:0000259" key="1">
    <source>
        <dbReference type="SMART" id="SM00986"/>
    </source>
</evidence>
<dbReference type="InterPro" id="IPR036895">
    <property type="entry name" value="Uracil-DNA_glycosylase-like_sf"/>
</dbReference>
<dbReference type="SMART" id="SM00987">
    <property type="entry name" value="UreE_C"/>
    <property type="match status" value="1"/>
</dbReference>
<reference evidence="2 3" key="1">
    <citation type="submission" date="2015-12" db="EMBL/GenBank/DDBJ databases">
        <authorList>
            <person name="Shamseldin A."/>
            <person name="Moawad H."/>
            <person name="Abd El-Rahim W.M."/>
            <person name="Sadowsky M.J."/>
        </authorList>
    </citation>
    <scope>NUCLEOTIDE SEQUENCE [LARGE SCALE GENOMIC DNA]</scope>
    <source>
        <strain evidence="2 3">D7</strain>
    </source>
</reference>
<feature type="domain" description="Uracil-DNA glycosylase-like" evidence="1">
    <location>
        <begin position="31"/>
        <end position="183"/>
    </location>
</feature>
<dbReference type="PATRIC" id="fig|28108.53.peg.3340"/>
<dbReference type="Pfam" id="PF03167">
    <property type="entry name" value="UDG"/>
    <property type="match status" value="1"/>
</dbReference>
<organism evidence="2 3">
    <name type="scientific">Alteromonas macleodii</name>
    <name type="common">Pseudoalteromonas macleodii</name>
    <dbReference type="NCBI Taxonomy" id="28108"/>
    <lineage>
        <taxon>Bacteria</taxon>
        <taxon>Pseudomonadati</taxon>
        <taxon>Pseudomonadota</taxon>
        <taxon>Gammaproteobacteria</taxon>
        <taxon>Alteromonadales</taxon>
        <taxon>Alteromonadaceae</taxon>
        <taxon>Alteromonas/Salinimonas group</taxon>
        <taxon>Alteromonas</taxon>
    </lineage>
</organism>
<dbReference type="InterPro" id="IPR047124">
    <property type="entry name" value="HI_0220.2"/>
</dbReference>
<protein>
    <submittedName>
        <fullName evidence="2">IclR family transcriptional regulator</fullName>
    </submittedName>
</protein>
<dbReference type="InterPro" id="IPR005122">
    <property type="entry name" value="Uracil-DNA_glycosylase-like"/>
</dbReference>
<dbReference type="AlphaFoldDB" id="A0A126Q326"/>
<name>A0A126Q326_ALTMA</name>
<sequence>MEKNVKGHDALVVKARNCRLCAPHLPHQPNPIFSTAPSTKVLIIGQAPGLEAHERTIAFDDPSGDRLRDWLSVSRETFYNPSLISVLPMGFCFPGYKNGADAPPRKECAPAWHNDFLLYLKPEVTLYVGRYSQQYYLPQHKTLTEAVRSPTETHFVLPHPSGRNNRWLAKNPWFELDILPKLRDTVESVLKV</sequence>
<evidence type="ECO:0000313" key="2">
    <source>
        <dbReference type="EMBL" id="AMJ99653.1"/>
    </source>
</evidence>
<dbReference type="EMBL" id="CP014323">
    <property type="protein sequence ID" value="AMJ99653.1"/>
    <property type="molecule type" value="Genomic_DNA"/>
</dbReference>
<dbReference type="SUPFAM" id="SSF52141">
    <property type="entry name" value="Uracil-DNA glycosylase-like"/>
    <property type="match status" value="1"/>
</dbReference>
<dbReference type="SMART" id="SM00986">
    <property type="entry name" value="UDG"/>
    <property type="match status" value="1"/>
</dbReference>
<accession>A0A126Q326</accession>
<evidence type="ECO:0000313" key="3">
    <source>
        <dbReference type="Proteomes" id="UP000063991"/>
    </source>
</evidence>
<dbReference type="OrthoDB" id="9789139at2"/>
<dbReference type="PANTHER" id="PTHR42160:SF1">
    <property type="entry name" value="URACIL-DNA GLYCOSYLASE SUPERFAMILY PROTEIN"/>
    <property type="match status" value="1"/>
</dbReference>
<dbReference type="Proteomes" id="UP000063991">
    <property type="component" value="Chromosome"/>
</dbReference>